<sequence>MLKMFTTQISGLFNRIYEKQEFEIEDGARLLAQAAVGEGTIYLKGFEEMDAITLEAIYGAEPLVYAKSLEDVATITEADRVLIVSRLSNDKEAVQLAKQLQNKGIPFVAISGLVKGEESLAELSDIHLDTKLVKGMLPGEELGERTGFPSSMAGLYLYFLLKFTLDEMLVEYND</sequence>
<dbReference type="Proteomes" id="UP001597506">
    <property type="component" value="Unassembled WGS sequence"/>
</dbReference>
<dbReference type="RefSeq" id="WP_377934505.1">
    <property type="nucleotide sequence ID" value="NZ_JBHUMF010000017.1"/>
</dbReference>
<feature type="domain" description="DUF2529" evidence="1">
    <location>
        <begin position="1"/>
        <end position="169"/>
    </location>
</feature>
<gene>
    <name evidence="2" type="ORF">ACFSUL_08490</name>
</gene>
<dbReference type="InterPro" id="IPR046348">
    <property type="entry name" value="SIS_dom_sf"/>
</dbReference>
<proteinExistence type="predicted"/>
<organism evidence="2 3">
    <name type="scientific">Bacillus seohaeanensis</name>
    <dbReference type="NCBI Taxonomy" id="284580"/>
    <lineage>
        <taxon>Bacteria</taxon>
        <taxon>Bacillati</taxon>
        <taxon>Bacillota</taxon>
        <taxon>Bacilli</taxon>
        <taxon>Bacillales</taxon>
        <taxon>Bacillaceae</taxon>
        <taxon>Bacillus</taxon>
    </lineage>
</organism>
<dbReference type="Pfam" id="PF10740">
    <property type="entry name" value="DUF2529"/>
    <property type="match status" value="1"/>
</dbReference>
<comment type="caution">
    <text evidence="2">The sequence shown here is derived from an EMBL/GenBank/DDBJ whole genome shotgun (WGS) entry which is preliminary data.</text>
</comment>
<dbReference type="SUPFAM" id="SSF53697">
    <property type="entry name" value="SIS domain"/>
    <property type="match status" value="1"/>
</dbReference>
<protein>
    <submittedName>
        <fullName evidence="2">DUF2529 domain-containing protein</fullName>
    </submittedName>
</protein>
<name>A0ABW5RTA5_9BACI</name>
<evidence type="ECO:0000259" key="1">
    <source>
        <dbReference type="Pfam" id="PF10740"/>
    </source>
</evidence>
<evidence type="ECO:0000313" key="3">
    <source>
        <dbReference type="Proteomes" id="UP001597506"/>
    </source>
</evidence>
<dbReference type="Gene3D" id="3.40.50.10490">
    <property type="entry name" value="Glucose-6-phosphate isomerase like protein, domain 1"/>
    <property type="match status" value="1"/>
</dbReference>
<dbReference type="InterPro" id="IPR019676">
    <property type="entry name" value="DUF2529"/>
</dbReference>
<keyword evidence="3" id="KW-1185">Reference proteome</keyword>
<reference evidence="3" key="1">
    <citation type="journal article" date="2019" name="Int. J. Syst. Evol. Microbiol.">
        <title>The Global Catalogue of Microorganisms (GCM) 10K type strain sequencing project: providing services to taxonomists for standard genome sequencing and annotation.</title>
        <authorList>
            <consortium name="The Broad Institute Genomics Platform"/>
            <consortium name="The Broad Institute Genome Sequencing Center for Infectious Disease"/>
            <person name="Wu L."/>
            <person name="Ma J."/>
        </authorList>
    </citation>
    <scope>NUCLEOTIDE SEQUENCE [LARGE SCALE GENOMIC DNA]</scope>
    <source>
        <strain evidence="3">KCTC 3913</strain>
    </source>
</reference>
<evidence type="ECO:0000313" key="2">
    <source>
        <dbReference type="EMBL" id="MFD2680797.1"/>
    </source>
</evidence>
<dbReference type="EMBL" id="JBHUMF010000017">
    <property type="protein sequence ID" value="MFD2680797.1"/>
    <property type="molecule type" value="Genomic_DNA"/>
</dbReference>
<accession>A0ABW5RTA5</accession>